<evidence type="ECO:0000256" key="1">
    <source>
        <dbReference type="SAM" id="Phobius"/>
    </source>
</evidence>
<proteinExistence type="predicted"/>
<evidence type="ECO:0000313" key="2">
    <source>
        <dbReference type="EMBL" id="AKN36207.1"/>
    </source>
</evidence>
<protein>
    <submittedName>
        <fullName evidence="2">Uncharacterized protein</fullName>
    </submittedName>
</protein>
<sequence length="64" mass="7256">MFFRVLFTALSCSAPFIAISDNVPHWVSLLGWIYILGMLCVGILALKAEQIISWCDKQLAKKRK</sequence>
<keyword evidence="1" id="KW-0812">Transmembrane</keyword>
<dbReference type="AlphaFoldDB" id="A0A0H3ZP52"/>
<dbReference type="EMBL" id="KP795476">
    <property type="protein sequence ID" value="AKN36207.1"/>
    <property type="molecule type" value="Genomic_DNA"/>
</dbReference>
<feature type="transmembrane region" description="Helical" evidence="1">
    <location>
        <begin position="30"/>
        <end position="48"/>
    </location>
</feature>
<reference evidence="2" key="1">
    <citation type="journal article" date="2015" name="MBio">
        <title>Eco-Evolutionary Dynamics of Episomes among Ecologically Cohesive Bacterial Populations.</title>
        <authorList>
            <person name="Xue H."/>
            <person name="Cordero O.X."/>
            <person name="Camas F.M."/>
            <person name="Trimble W."/>
            <person name="Meyer F."/>
            <person name="Guglielmini J."/>
            <person name="Rocha E.P."/>
            <person name="Polz M.F."/>
        </authorList>
    </citation>
    <scope>NUCLEOTIDE SEQUENCE</scope>
    <source>
        <strain evidence="2">FF_1</strain>
    </source>
</reference>
<name>A0A0H3ZP52_VIBSP</name>
<accession>A0A0H3ZP52</accession>
<organism evidence="2">
    <name type="scientific">Vibrio splendidus</name>
    <dbReference type="NCBI Taxonomy" id="29497"/>
    <lineage>
        <taxon>Bacteria</taxon>
        <taxon>Pseudomonadati</taxon>
        <taxon>Pseudomonadota</taxon>
        <taxon>Gammaproteobacteria</taxon>
        <taxon>Vibrionales</taxon>
        <taxon>Vibrionaceae</taxon>
        <taxon>Vibrio</taxon>
    </lineage>
</organism>
<keyword evidence="1" id="KW-1133">Transmembrane helix</keyword>
<keyword evidence="1" id="KW-0472">Membrane</keyword>